<accession>A0A0C3GFJ0</accession>
<evidence type="ECO:0000256" key="1">
    <source>
        <dbReference type="SAM" id="MobiDB-lite"/>
    </source>
</evidence>
<dbReference type="OrthoDB" id="16729at2759"/>
<protein>
    <submittedName>
        <fullName evidence="2">Uncharacterized protein</fullName>
    </submittedName>
</protein>
<dbReference type="GO" id="GO:0061640">
    <property type="term" value="P:cytoskeleton-dependent cytokinesis"/>
    <property type="evidence" value="ECO:0007669"/>
    <property type="project" value="InterPro"/>
</dbReference>
<feature type="region of interest" description="Disordered" evidence="1">
    <location>
        <begin position="15"/>
        <end position="57"/>
    </location>
</feature>
<name>A0A0C3GFJ0_PILCF</name>
<feature type="compositionally biased region" description="Polar residues" evidence="1">
    <location>
        <begin position="43"/>
        <end position="53"/>
    </location>
</feature>
<gene>
    <name evidence="2" type="ORF">PILCRDRAFT_183858</name>
</gene>
<organism evidence="2 3">
    <name type="scientific">Piloderma croceum (strain F 1598)</name>
    <dbReference type="NCBI Taxonomy" id="765440"/>
    <lineage>
        <taxon>Eukaryota</taxon>
        <taxon>Fungi</taxon>
        <taxon>Dikarya</taxon>
        <taxon>Basidiomycota</taxon>
        <taxon>Agaricomycotina</taxon>
        <taxon>Agaricomycetes</taxon>
        <taxon>Agaricomycetidae</taxon>
        <taxon>Atheliales</taxon>
        <taxon>Atheliaceae</taxon>
        <taxon>Piloderma</taxon>
    </lineage>
</organism>
<reference evidence="3" key="2">
    <citation type="submission" date="2015-01" db="EMBL/GenBank/DDBJ databases">
        <title>Evolutionary Origins and Diversification of the Mycorrhizal Mutualists.</title>
        <authorList>
            <consortium name="DOE Joint Genome Institute"/>
            <consortium name="Mycorrhizal Genomics Consortium"/>
            <person name="Kohler A."/>
            <person name="Kuo A."/>
            <person name="Nagy L.G."/>
            <person name="Floudas D."/>
            <person name="Copeland A."/>
            <person name="Barry K.W."/>
            <person name="Cichocki N."/>
            <person name="Veneault-Fourrey C."/>
            <person name="LaButti K."/>
            <person name="Lindquist E.A."/>
            <person name="Lipzen A."/>
            <person name="Lundell T."/>
            <person name="Morin E."/>
            <person name="Murat C."/>
            <person name="Riley R."/>
            <person name="Ohm R."/>
            <person name="Sun H."/>
            <person name="Tunlid A."/>
            <person name="Henrissat B."/>
            <person name="Grigoriev I.V."/>
            <person name="Hibbett D.S."/>
            <person name="Martin F."/>
        </authorList>
    </citation>
    <scope>NUCLEOTIDE SEQUENCE [LARGE SCALE GENOMIC DNA]</scope>
    <source>
        <strain evidence="3">F 1598</strain>
    </source>
</reference>
<dbReference type="GO" id="GO:0005869">
    <property type="term" value="C:dynactin complex"/>
    <property type="evidence" value="ECO:0007669"/>
    <property type="project" value="InterPro"/>
</dbReference>
<evidence type="ECO:0000313" key="3">
    <source>
        <dbReference type="Proteomes" id="UP000054166"/>
    </source>
</evidence>
<sequence length="274" mass="30605">MSSIGSVFLGDNQRFRMLSSTPPSSPPSRSPVSATTGFPMISPTHSPKQSFSKPTAPPPVIDPALSLELRLRWLEAILLGVRQDTKDRKKLSELKHGDSLIRLAEDVQRRLDAAVESNEGLKRFMDHYDQHAHLLTPAFALSGSASSQAPSYENMSSSELEAFLSEMEPDIRAADRDMREIEILEKKGVTTAGKLPDYEALRSRLKVLMQAHGEDVEQAASLEKRIAALMERHATHVDALSELFVAWDDAITDAEDKVARLERDREERKRLGYE</sequence>
<dbReference type="Proteomes" id="UP000054166">
    <property type="component" value="Unassembled WGS sequence"/>
</dbReference>
<dbReference type="STRING" id="765440.A0A0C3GFJ0"/>
<keyword evidence="3" id="KW-1185">Reference proteome</keyword>
<proteinExistence type="predicted"/>
<reference evidence="2 3" key="1">
    <citation type="submission" date="2014-04" db="EMBL/GenBank/DDBJ databases">
        <authorList>
            <consortium name="DOE Joint Genome Institute"/>
            <person name="Kuo A."/>
            <person name="Tarkka M."/>
            <person name="Buscot F."/>
            <person name="Kohler A."/>
            <person name="Nagy L.G."/>
            <person name="Floudas D."/>
            <person name="Copeland A."/>
            <person name="Barry K.W."/>
            <person name="Cichocki N."/>
            <person name="Veneault-Fourrey C."/>
            <person name="LaButti K."/>
            <person name="Lindquist E.A."/>
            <person name="Lipzen A."/>
            <person name="Lundell T."/>
            <person name="Morin E."/>
            <person name="Murat C."/>
            <person name="Sun H."/>
            <person name="Tunlid A."/>
            <person name="Henrissat B."/>
            <person name="Grigoriev I.V."/>
            <person name="Hibbett D.S."/>
            <person name="Martin F."/>
            <person name="Nordberg H.P."/>
            <person name="Cantor M.N."/>
            <person name="Hua S.X."/>
        </authorList>
    </citation>
    <scope>NUCLEOTIDE SEQUENCE [LARGE SCALE GENOMIC DNA]</scope>
    <source>
        <strain evidence="2 3">F 1598</strain>
    </source>
</reference>
<dbReference type="InterPro" id="IPR009991">
    <property type="entry name" value="DCTN3"/>
</dbReference>
<dbReference type="PANTHER" id="PTHR28360">
    <property type="entry name" value="DYNACTIN SUBUNIT 3"/>
    <property type="match status" value="1"/>
</dbReference>
<dbReference type="EMBL" id="KN832973">
    <property type="protein sequence ID" value="KIM90454.1"/>
    <property type="molecule type" value="Genomic_DNA"/>
</dbReference>
<dbReference type="PANTHER" id="PTHR28360:SF1">
    <property type="entry name" value="DYNACTIN SUBUNIT 3"/>
    <property type="match status" value="1"/>
</dbReference>
<dbReference type="HOGENOM" id="CLU_052861_1_0_1"/>
<dbReference type="Pfam" id="PF07426">
    <property type="entry name" value="Dynactin_p22"/>
    <property type="match status" value="1"/>
</dbReference>
<evidence type="ECO:0000313" key="2">
    <source>
        <dbReference type="EMBL" id="KIM90454.1"/>
    </source>
</evidence>
<dbReference type="AlphaFoldDB" id="A0A0C3GFJ0"/>
<dbReference type="InParanoid" id="A0A0C3GFJ0"/>